<gene>
    <name evidence="2" type="ORF">CEPIT_LOCUS11736</name>
</gene>
<keyword evidence="3" id="KW-1185">Reference proteome</keyword>
<feature type="compositionally biased region" description="Polar residues" evidence="1">
    <location>
        <begin position="1"/>
        <end position="13"/>
    </location>
</feature>
<dbReference type="EMBL" id="CAMAPF010000069">
    <property type="protein sequence ID" value="CAH9091510.1"/>
    <property type="molecule type" value="Genomic_DNA"/>
</dbReference>
<proteinExistence type="predicted"/>
<comment type="caution">
    <text evidence="2">The sequence shown here is derived from an EMBL/GenBank/DDBJ whole genome shotgun (WGS) entry which is preliminary data.</text>
</comment>
<name>A0AAV0D6T8_9ASTE</name>
<accession>A0AAV0D6T8</accession>
<evidence type="ECO:0000313" key="3">
    <source>
        <dbReference type="Proteomes" id="UP001152523"/>
    </source>
</evidence>
<reference evidence="2" key="1">
    <citation type="submission" date="2022-07" db="EMBL/GenBank/DDBJ databases">
        <authorList>
            <person name="Macas J."/>
            <person name="Novak P."/>
            <person name="Neumann P."/>
        </authorList>
    </citation>
    <scope>NUCLEOTIDE SEQUENCE</scope>
</reference>
<evidence type="ECO:0000256" key="1">
    <source>
        <dbReference type="SAM" id="MobiDB-lite"/>
    </source>
</evidence>
<protein>
    <submittedName>
        <fullName evidence="2">Uncharacterized protein</fullName>
    </submittedName>
</protein>
<sequence length="254" mass="28519">MEKSEPTSSSAQGTKRKHDYDSDSDGGRGIQRTIRSLPSSSSDEDPMMEMEHTIPVYKRKFRHVEKEKVADINLVGVRGFSSFARKVSGAAGRQPSVTSHVAWPWKGFDAKYLKKGGAELNPLLISWTDFVSDIDHILMDENWQFCGFEIPVTFKRKTGLVLINSHMLLLDSLIKDRECFTQALHYLWATWSGNEPGLGAEDDEIAPGCDLIFTAAGEKITELPKDEPGWRTFLNKLESITVVEEGFKPSYSDD</sequence>
<dbReference type="AlphaFoldDB" id="A0AAV0D6T8"/>
<evidence type="ECO:0000313" key="2">
    <source>
        <dbReference type="EMBL" id="CAH9091510.1"/>
    </source>
</evidence>
<organism evidence="2 3">
    <name type="scientific">Cuscuta epithymum</name>
    <dbReference type="NCBI Taxonomy" id="186058"/>
    <lineage>
        <taxon>Eukaryota</taxon>
        <taxon>Viridiplantae</taxon>
        <taxon>Streptophyta</taxon>
        <taxon>Embryophyta</taxon>
        <taxon>Tracheophyta</taxon>
        <taxon>Spermatophyta</taxon>
        <taxon>Magnoliopsida</taxon>
        <taxon>eudicotyledons</taxon>
        <taxon>Gunneridae</taxon>
        <taxon>Pentapetalae</taxon>
        <taxon>asterids</taxon>
        <taxon>lamiids</taxon>
        <taxon>Solanales</taxon>
        <taxon>Convolvulaceae</taxon>
        <taxon>Cuscuteae</taxon>
        <taxon>Cuscuta</taxon>
        <taxon>Cuscuta subgen. Cuscuta</taxon>
    </lineage>
</organism>
<dbReference type="Proteomes" id="UP001152523">
    <property type="component" value="Unassembled WGS sequence"/>
</dbReference>
<feature type="region of interest" description="Disordered" evidence="1">
    <location>
        <begin position="1"/>
        <end position="49"/>
    </location>
</feature>